<dbReference type="PANTHER" id="PTHR18919:SF139">
    <property type="entry name" value="THIOLASE-LIKE PROTEIN TYPE 1 ADDITIONAL C-TERMINAL DOMAIN-CONTAINING PROTEIN"/>
    <property type="match status" value="1"/>
</dbReference>
<dbReference type="Proteomes" id="UP000245768">
    <property type="component" value="Unassembled WGS sequence"/>
</dbReference>
<keyword evidence="6" id="KW-1185">Reference proteome</keyword>
<proteinExistence type="inferred from homology"/>
<dbReference type="RefSeq" id="XP_025379854.1">
    <property type="nucleotide sequence ID" value="XM_025520215.1"/>
</dbReference>
<evidence type="ECO:0000256" key="3">
    <source>
        <dbReference type="ARBA" id="ARBA00023315"/>
    </source>
</evidence>
<dbReference type="EMBL" id="KZ819634">
    <property type="protein sequence ID" value="PWN92656.1"/>
    <property type="molecule type" value="Genomic_DNA"/>
</dbReference>
<evidence type="ECO:0000259" key="4">
    <source>
        <dbReference type="Pfam" id="PF18313"/>
    </source>
</evidence>
<organism evidence="5 6">
    <name type="scientific">Acaromyces ingoldii</name>
    <dbReference type="NCBI Taxonomy" id="215250"/>
    <lineage>
        <taxon>Eukaryota</taxon>
        <taxon>Fungi</taxon>
        <taxon>Dikarya</taxon>
        <taxon>Basidiomycota</taxon>
        <taxon>Ustilaginomycotina</taxon>
        <taxon>Exobasidiomycetes</taxon>
        <taxon>Exobasidiales</taxon>
        <taxon>Cryptobasidiaceae</taxon>
        <taxon>Acaromyces</taxon>
    </lineage>
</organism>
<evidence type="ECO:0000313" key="5">
    <source>
        <dbReference type="EMBL" id="PWN92656.1"/>
    </source>
</evidence>
<dbReference type="SUPFAM" id="SSF53901">
    <property type="entry name" value="Thiolase-like"/>
    <property type="match status" value="2"/>
</dbReference>
<reference evidence="5 6" key="1">
    <citation type="journal article" date="2018" name="Mol. Biol. Evol.">
        <title>Broad Genomic Sampling Reveals a Smut Pathogenic Ancestry of the Fungal Clade Ustilaginomycotina.</title>
        <authorList>
            <person name="Kijpornyongpan T."/>
            <person name="Mondo S.J."/>
            <person name="Barry K."/>
            <person name="Sandor L."/>
            <person name="Lee J."/>
            <person name="Lipzen A."/>
            <person name="Pangilinan J."/>
            <person name="LaButti K."/>
            <person name="Hainaut M."/>
            <person name="Henrissat B."/>
            <person name="Grigoriev I.V."/>
            <person name="Spatafora J.W."/>
            <person name="Aime M.C."/>
        </authorList>
    </citation>
    <scope>NUCLEOTIDE SEQUENCE [LARGE SCALE GENOMIC DNA]</scope>
    <source>
        <strain evidence="5 6">MCA 4198</strain>
    </source>
</reference>
<dbReference type="Gene3D" id="3.40.47.10">
    <property type="match status" value="1"/>
</dbReference>
<dbReference type="InParanoid" id="A0A316YUC1"/>
<dbReference type="Pfam" id="PF18313">
    <property type="entry name" value="TLP1_add_C"/>
    <property type="match status" value="1"/>
</dbReference>
<keyword evidence="2" id="KW-0808">Transferase</keyword>
<comment type="similarity">
    <text evidence="1">Belongs to the thiolase-like superfamily. Thiolase family.</text>
</comment>
<evidence type="ECO:0000256" key="1">
    <source>
        <dbReference type="ARBA" id="ARBA00010982"/>
    </source>
</evidence>
<protein>
    <recommendedName>
        <fullName evidence="4">Thiolase-like protein type 1 additional C-terminal domain-containing protein</fullName>
    </recommendedName>
</protein>
<dbReference type="InterPro" id="IPR016039">
    <property type="entry name" value="Thiolase-like"/>
</dbReference>
<feature type="domain" description="Thiolase-like protein type 1 additional C-terminal" evidence="4">
    <location>
        <begin position="431"/>
        <end position="500"/>
    </location>
</feature>
<dbReference type="AlphaFoldDB" id="A0A316YUC1"/>
<accession>A0A316YUC1</accession>
<sequence length="518" mass="55250">MPHPVIIGVADVKNKDRTLRRDGSDEPAALILQAIEAAVADTGSGKVRAQDIDSISVVRPWSWPYPDLPALLASRLGAKPSFTTTSPHGGNQPAKLLDEACRAIAQGRSKLALITGGEALDSLSEYIKAQEVPPPGWTEVDDFAAFAADALKPPSGETLEGIHGLGAPIQVYALYENALRAREGVSYADNHRESAEMYADFSRVSADNPNSWHHGQASSAAEIGTATRKNRMINTPYTMLMCAFNKVNIAASVLVTSDEHAAALGIDASRYIYVRGGAGTAETDEFYRRGSFAASPAIGQSIDAALAASALTRDQIDVFDFYSCFPVVPKLACRHLGLPTVASPRPITVLGGLTSFGGAGNNYSMHAITELTRRLRRTRQGQGRENNALVLANGGILSYQHVVCLSTAPASSSPSYPAAPPLGEYTDDIEECAATAEGKATIETYTVDFGRKGDAKRGHVVGRLAANGRRFIANAADEHTLRTLTATDREVVGLQGRVWTSTEDEGRNLFSLAAEQRL</sequence>
<dbReference type="PANTHER" id="PTHR18919">
    <property type="entry name" value="ACETYL-COA C-ACYLTRANSFERASE"/>
    <property type="match status" value="1"/>
</dbReference>
<dbReference type="Gene3D" id="2.40.50.840">
    <property type="match status" value="1"/>
</dbReference>
<dbReference type="GeneID" id="37042131"/>
<evidence type="ECO:0000313" key="6">
    <source>
        <dbReference type="Proteomes" id="UP000245768"/>
    </source>
</evidence>
<evidence type="ECO:0000256" key="2">
    <source>
        <dbReference type="ARBA" id="ARBA00022679"/>
    </source>
</evidence>
<dbReference type="OrthoDB" id="435240at2759"/>
<keyword evidence="3" id="KW-0012">Acyltransferase</keyword>
<name>A0A316YUC1_9BASI</name>
<dbReference type="STRING" id="215250.A0A316YUC1"/>
<dbReference type="InterPro" id="IPR040771">
    <property type="entry name" value="TLP1_add_C"/>
</dbReference>
<dbReference type="GO" id="GO:0016746">
    <property type="term" value="F:acyltransferase activity"/>
    <property type="evidence" value="ECO:0007669"/>
    <property type="project" value="UniProtKB-KW"/>
</dbReference>
<gene>
    <name evidence="5" type="ORF">FA10DRAFT_263420</name>
</gene>